<reference evidence="1" key="1">
    <citation type="journal article" date="2015" name="Nature">
        <title>Complex archaea that bridge the gap between prokaryotes and eukaryotes.</title>
        <authorList>
            <person name="Spang A."/>
            <person name="Saw J.H."/>
            <person name="Jorgensen S.L."/>
            <person name="Zaremba-Niedzwiedzka K."/>
            <person name="Martijn J."/>
            <person name="Lind A.E."/>
            <person name="van Eijk R."/>
            <person name="Schleper C."/>
            <person name="Guy L."/>
            <person name="Ettema T.J."/>
        </authorList>
    </citation>
    <scope>NUCLEOTIDE SEQUENCE</scope>
</reference>
<feature type="non-terminal residue" evidence="1">
    <location>
        <position position="39"/>
    </location>
</feature>
<dbReference type="EMBL" id="LAZR01011345">
    <property type="protein sequence ID" value="KKM62201.1"/>
    <property type="molecule type" value="Genomic_DNA"/>
</dbReference>
<evidence type="ECO:0000313" key="1">
    <source>
        <dbReference type="EMBL" id="KKM62201.1"/>
    </source>
</evidence>
<sequence length="39" mass="4315">MFTPVAGHAFFVGIEVDLSSQPVHVLFAKRVLAQRDPHP</sequence>
<name>A0A0F9JIL8_9ZZZZ</name>
<proteinExistence type="predicted"/>
<accession>A0A0F9JIL8</accession>
<comment type="caution">
    <text evidence="1">The sequence shown here is derived from an EMBL/GenBank/DDBJ whole genome shotgun (WGS) entry which is preliminary data.</text>
</comment>
<protein>
    <submittedName>
        <fullName evidence="1">Uncharacterized protein</fullName>
    </submittedName>
</protein>
<gene>
    <name evidence="1" type="ORF">LCGC14_1523980</name>
</gene>
<dbReference type="AlphaFoldDB" id="A0A0F9JIL8"/>
<organism evidence="1">
    <name type="scientific">marine sediment metagenome</name>
    <dbReference type="NCBI Taxonomy" id="412755"/>
    <lineage>
        <taxon>unclassified sequences</taxon>
        <taxon>metagenomes</taxon>
        <taxon>ecological metagenomes</taxon>
    </lineage>
</organism>